<comment type="caution">
    <text evidence="3">The sequence shown here is derived from an EMBL/GenBank/DDBJ whole genome shotgun (WGS) entry which is preliminary data.</text>
</comment>
<dbReference type="Proteomes" id="UP000751190">
    <property type="component" value="Unassembled WGS sequence"/>
</dbReference>
<evidence type="ECO:0000313" key="4">
    <source>
        <dbReference type="Proteomes" id="UP000751190"/>
    </source>
</evidence>
<protein>
    <recommendedName>
        <fullName evidence="5">Neurotransmitter-gated ion-channel ligand-binding domain-containing protein</fullName>
    </recommendedName>
</protein>
<dbReference type="InterPro" id="IPR036719">
    <property type="entry name" value="Neuro-gated_channel_TM_sf"/>
</dbReference>
<feature type="transmembrane region" description="Helical" evidence="2">
    <location>
        <begin position="314"/>
        <end position="334"/>
    </location>
</feature>
<comment type="subcellular location">
    <subcellularLocation>
        <location evidence="1">Membrane</location>
        <topology evidence="1">Multi-pass membrane protein</topology>
    </subcellularLocation>
</comment>
<dbReference type="SUPFAM" id="SSF90112">
    <property type="entry name" value="Neurotransmitter-gated ion-channel transmembrane pore"/>
    <property type="match status" value="1"/>
</dbReference>
<keyword evidence="2" id="KW-1133">Transmembrane helix</keyword>
<dbReference type="GO" id="GO:0004888">
    <property type="term" value="F:transmembrane signaling receptor activity"/>
    <property type="evidence" value="ECO:0007669"/>
    <property type="project" value="InterPro"/>
</dbReference>
<dbReference type="GO" id="GO:0016020">
    <property type="term" value="C:membrane"/>
    <property type="evidence" value="ECO:0007669"/>
    <property type="project" value="UniProtKB-SubCell"/>
</dbReference>
<evidence type="ECO:0000256" key="1">
    <source>
        <dbReference type="ARBA" id="ARBA00004141"/>
    </source>
</evidence>
<dbReference type="PANTHER" id="PTHR18945">
    <property type="entry name" value="NEUROTRANSMITTER GATED ION CHANNEL"/>
    <property type="match status" value="1"/>
</dbReference>
<feature type="transmembrane region" description="Helical" evidence="2">
    <location>
        <begin position="273"/>
        <end position="294"/>
    </location>
</feature>
<accession>A0A8J6C7N6</accession>
<feature type="transmembrane region" description="Helical" evidence="2">
    <location>
        <begin position="215"/>
        <end position="232"/>
    </location>
</feature>
<feature type="transmembrane region" description="Helical" evidence="2">
    <location>
        <begin position="244"/>
        <end position="261"/>
    </location>
</feature>
<dbReference type="EMBL" id="JAGTXO010000036">
    <property type="protein sequence ID" value="KAG8459965.1"/>
    <property type="molecule type" value="Genomic_DNA"/>
</dbReference>
<dbReference type="AlphaFoldDB" id="A0A8J6C7N6"/>
<name>A0A8J6C7N6_DIALT</name>
<dbReference type="InterPro" id="IPR006201">
    <property type="entry name" value="Neur_channel"/>
</dbReference>
<organism evidence="3 4">
    <name type="scientific">Diacronema lutheri</name>
    <name type="common">Unicellular marine alga</name>
    <name type="synonym">Monochrysis lutheri</name>
    <dbReference type="NCBI Taxonomy" id="2081491"/>
    <lineage>
        <taxon>Eukaryota</taxon>
        <taxon>Haptista</taxon>
        <taxon>Haptophyta</taxon>
        <taxon>Pavlovophyceae</taxon>
        <taxon>Pavlovales</taxon>
        <taxon>Pavlovaceae</taxon>
        <taxon>Diacronema</taxon>
    </lineage>
</organism>
<keyword evidence="2" id="KW-0472">Membrane</keyword>
<evidence type="ECO:0008006" key="5">
    <source>
        <dbReference type="Google" id="ProtNLM"/>
    </source>
</evidence>
<dbReference type="Gene3D" id="1.20.58.390">
    <property type="entry name" value="Neurotransmitter-gated ion-channel transmembrane domain"/>
    <property type="match status" value="1"/>
</dbReference>
<evidence type="ECO:0000313" key="3">
    <source>
        <dbReference type="EMBL" id="KAG8459965.1"/>
    </source>
</evidence>
<keyword evidence="2" id="KW-0812">Transmembrane</keyword>
<gene>
    <name evidence="3" type="ORF">KFE25_011014</name>
</gene>
<dbReference type="GO" id="GO:0005230">
    <property type="term" value="F:extracellular ligand-gated monoatomic ion channel activity"/>
    <property type="evidence" value="ECO:0007669"/>
    <property type="project" value="InterPro"/>
</dbReference>
<dbReference type="Gene3D" id="2.70.170.10">
    <property type="entry name" value="Neurotransmitter-gated ion-channel ligand-binding domain"/>
    <property type="match status" value="1"/>
</dbReference>
<proteinExistence type="predicted"/>
<dbReference type="InterPro" id="IPR038050">
    <property type="entry name" value="Neuro_actylchol_rec"/>
</dbReference>
<dbReference type="InterPro" id="IPR036734">
    <property type="entry name" value="Neur_chan_lig-bd_sf"/>
</dbReference>
<keyword evidence="4" id="KW-1185">Reference proteome</keyword>
<reference evidence="3" key="1">
    <citation type="submission" date="2021-05" db="EMBL/GenBank/DDBJ databases">
        <title>The genome of the haptophyte Pavlova lutheri (Diacronema luteri, Pavlovales) - a model for lipid biosynthesis in eukaryotic algae.</title>
        <authorList>
            <person name="Hulatt C.J."/>
            <person name="Posewitz M.C."/>
        </authorList>
    </citation>
    <scope>NUCLEOTIDE SEQUENCE</scope>
    <source>
        <strain evidence="3">NIVA-4/92</strain>
    </source>
</reference>
<sequence>MRALKSLHTDEPEAAPLASIGAWNDSVAELKRQATKTIYVHSRVIYVGHVDLTSQTFFCRFDLFVAWDPKECGTTETFDPFLRMPQSESWSELFRFPHETPAGHVGFRATYEGVFICALELESFPFDAQAFDIRIQMGKDKVSGANLSLTNGYKLEHNASFPNMIAPQISDEYEFRPLRYSLSVTSRLESPEPRCEYMISIPASRKSGYYLSNHYFFVLLMFFFSFTFFVLPVDDIANRIMNNMTIFLINVAFKFSMSATLPKIGYQTAFDKYLTFSFVYLLLDPAIWSIIYVLENSSAADIGPAEVARLWVKNNWMAIGKVGLMLVGYAKLYYDYLVDRNKRSSTFAQMGKMDDALVKILTEQGIRFKPDGTLDNTADYQALMAS</sequence>
<evidence type="ECO:0000256" key="2">
    <source>
        <dbReference type="SAM" id="Phobius"/>
    </source>
</evidence>